<reference key="2">
    <citation type="submission" date="2011-05" db="EMBL/GenBank/DDBJ databases">
        <title>The Genome Sequence of Magnaporthe oryzae 70-15.</title>
        <authorList>
            <consortium name="The Broad Institute Genome Sequencing Platform"/>
            <person name="Ma L.-J."/>
            <person name="Dead R."/>
            <person name="Young S.K."/>
            <person name="Zeng Q."/>
            <person name="Gargeya S."/>
            <person name="Fitzgerald M."/>
            <person name="Haas B."/>
            <person name="Abouelleil A."/>
            <person name="Alvarado L."/>
            <person name="Arachchi H.M."/>
            <person name="Berlin A."/>
            <person name="Brown A."/>
            <person name="Chapman S.B."/>
            <person name="Chen Z."/>
            <person name="Dunbar C."/>
            <person name="Freedman E."/>
            <person name="Gearin G."/>
            <person name="Gellesch M."/>
            <person name="Goldberg J."/>
            <person name="Griggs A."/>
            <person name="Gujja S."/>
            <person name="Heiman D."/>
            <person name="Howarth C."/>
            <person name="Larson L."/>
            <person name="Lui A."/>
            <person name="MacDonald P.J.P."/>
            <person name="Mehta T."/>
            <person name="Montmayeur A."/>
            <person name="Murphy C."/>
            <person name="Neiman D."/>
            <person name="Pearson M."/>
            <person name="Priest M."/>
            <person name="Roberts A."/>
            <person name="Saif S."/>
            <person name="Shea T."/>
            <person name="Shenoy N."/>
            <person name="Sisk P."/>
            <person name="Stolte C."/>
            <person name="Sykes S."/>
            <person name="Yandava C."/>
            <person name="Wortman J."/>
            <person name="Nusbaum C."/>
            <person name="Birren B."/>
        </authorList>
    </citation>
    <scope>NUCLEOTIDE SEQUENCE</scope>
    <source>
        <strain>70-15</strain>
    </source>
</reference>
<dbReference type="KEGG" id="mgr:MGG_16606"/>
<dbReference type="AlphaFoldDB" id="G4N0B0"/>
<dbReference type="EMBL" id="CM001233">
    <property type="protein sequence ID" value="EHA51448.1"/>
    <property type="molecule type" value="Genomic_DNA"/>
</dbReference>
<dbReference type="RefSeq" id="XP_003711255.1">
    <property type="nucleotide sequence ID" value="XM_003711207.1"/>
</dbReference>
<dbReference type="Proteomes" id="UP000009058">
    <property type="component" value="Chromosome 3"/>
</dbReference>
<gene>
    <name evidence="1" type="ORF">MGG_16606</name>
</gene>
<dbReference type="InParanoid" id="G4N0B0"/>
<dbReference type="HOGENOM" id="CLU_1686982_0_0_1"/>
<name>G4N0B0_PYRO7</name>
<proteinExistence type="predicted"/>
<keyword evidence="2" id="KW-1185">Reference proteome</keyword>
<sequence>MTFLGYHVQAAPMKAHERTTSILFQPREDSGIDAADVIGRDKTSSENMFMSWAAVECWVVKLKLFPFVWFIDWRVEELCEFGAQRTAGHGTYVMLPDQLRAEQGRDAASTDRLSWQTPLSSMTGLKCVGTDSSTLVVAAKYIGISITHLAHACKQR</sequence>
<evidence type="ECO:0000313" key="1">
    <source>
        <dbReference type="EMBL" id="EHA51448.1"/>
    </source>
</evidence>
<organism evidence="1 2">
    <name type="scientific">Pyricularia oryzae (strain 70-15 / ATCC MYA-4617 / FGSC 8958)</name>
    <name type="common">Rice blast fungus</name>
    <name type="synonym">Magnaporthe oryzae</name>
    <dbReference type="NCBI Taxonomy" id="242507"/>
    <lineage>
        <taxon>Eukaryota</taxon>
        <taxon>Fungi</taxon>
        <taxon>Dikarya</taxon>
        <taxon>Ascomycota</taxon>
        <taxon>Pezizomycotina</taxon>
        <taxon>Sordariomycetes</taxon>
        <taxon>Sordariomycetidae</taxon>
        <taxon>Magnaporthales</taxon>
        <taxon>Pyriculariaceae</taxon>
        <taxon>Pyricularia</taxon>
    </lineage>
</organism>
<dbReference type="VEuPathDB" id="FungiDB:MGG_16606"/>
<evidence type="ECO:0000313" key="2">
    <source>
        <dbReference type="Proteomes" id="UP000009058"/>
    </source>
</evidence>
<accession>G4N0B0</accession>
<dbReference type="GeneID" id="12986992"/>
<reference evidence="1 2" key="1">
    <citation type="journal article" date="2005" name="Nature">
        <title>The genome sequence of the rice blast fungus Magnaporthe grisea.</title>
        <authorList>
            <person name="Dean R.A."/>
            <person name="Talbot N.J."/>
            <person name="Ebbole D.J."/>
            <person name="Farman M.L."/>
            <person name="Mitchell T.K."/>
            <person name="Orbach M.J."/>
            <person name="Thon M."/>
            <person name="Kulkarni R."/>
            <person name="Xu J.R."/>
            <person name="Pan H."/>
            <person name="Read N.D."/>
            <person name="Lee Y.H."/>
            <person name="Carbone I."/>
            <person name="Brown D."/>
            <person name="Oh Y.Y."/>
            <person name="Donofrio N."/>
            <person name="Jeong J.S."/>
            <person name="Soanes D.M."/>
            <person name="Djonovic S."/>
            <person name="Kolomiets E."/>
            <person name="Rehmeyer C."/>
            <person name="Li W."/>
            <person name="Harding M."/>
            <person name="Kim S."/>
            <person name="Lebrun M.H."/>
            <person name="Bohnert H."/>
            <person name="Coughlan S."/>
            <person name="Butler J."/>
            <person name="Calvo S."/>
            <person name="Ma L.J."/>
            <person name="Nicol R."/>
            <person name="Purcell S."/>
            <person name="Nusbaum C."/>
            <person name="Galagan J.E."/>
            <person name="Birren B.W."/>
        </authorList>
    </citation>
    <scope>NUCLEOTIDE SEQUENCE [LARGE SCALE GENOMIC DNA]</scope>
    <source>
        <strain evidence="2">70-15 / ATCC MYA-4617 / FGSC 8958</strain>
    </source>
</reference>
<protein>
    <submittedName>
        <fullName evidence="1">Uncharacterized protein</fullName>
    </submittedName>
</protein>